<gene>
    <name evidence="2" type="ORF">ALO43_200059</name>
</gene>
<feature type="region of interest" description="Disordered" evidence="1">
    <location>
        <begin position="33"/>
        <end position="57"/>
    </location>
</feature>
<dbReference type="GO" id="GO:0003677">
    <property type="term" value="F:DNA binding"/>
    <property type="evidence" value="ECO:0007669"/>
    <property type="project" value="UniProtKB-KW"/>
</dbReference>
<name>A0AA40TW10_9PSED</name>
<protein>
    <submittedName>
        <fullName evidence="2">Single-stranded DNA-binding protein</fullName>
    </submittedName>
</protein>
<accession>A0AA40TW10</accession>
<dbReference type="AlphaFoldDB" id="A0AA40TW10"/>
<proteinExistence type="predicted"/>
<dbReference type="Proteomes" id="UP000050523">
    <property type="component" value="Unassembled WGS sequence"/>
</dbReference>
<reference evidence="2 3" key="1">
    <citation type="submission" date="2015-09" db="EMBL/GenBank/DDBJ databases">
        <title>Genome announcement of multiple Pseudomonas syringae strains.</title>
        <authorList>
            <person name="Thakur S."/>
            <person name="Wang P.W."/>
            <person name="Gong Y."/>
            <person name="Weir B.S."/>
            <person name="Guttman D.S."/>
        </authorList>
    </citation>
    <scope>NUCLEOTIDE SEQUENCE [LARGE SCALE GENOMIC DNA]</scope>
    <source>
        <strain evidence="2 3">ICMP9151</strain>
    </source>
</reference>
<evidence type="ECO:0000256" key="1">
    <source>
        <dbReference type="SAM" id="MobiDB-lite"/>
    </source>
</evidence>
<dbReference type="EMBL" id="LJRO01000142">
    <property type="protein sequence ID" value="KPZ03440.1"/>
    <property type="molecule type" value="Genomic_DNA"/>
</dbReference>
<sequence length="57" mass="6100">MKNKDPIAEAAAVAAKSHPTLMQVATQDLTALTSPAQKGMTKWPQPPLTAKLSTRWA</sequence>
<organism evidence="2 3">
    <name type="scientific">Pseudomonas tremae</name>
    <dbReference type="NCBI Taxonomy" id="200454"/>
    <lineage>
        <taxon>Bacteria</taxon>
        <taxon>Pseudomonadati</taxon>
        <taxon>Pseudomonadota</taxon>
        <taxon>Gammaproteobacteria</taxon>
        <taxon>Pseudomonadales</taxon>
        <taxon>Pseudomonadaceae</taxon>
        <taxon>Pseudomonas</taxon>
    </lineage>
</organism>
<evidence type="ECO:0000313" key="3">
    <source>
        <dbReference type="Proteomes" id="UP000050523"/>
    </source>
</evidence>
<evidence type="ECO:0000313" key="2">
    <source>
        <dbReference type="EMBL" id="KPZ03440.1"/>
    </source>
</evidence>
<comment type="caution">
    <text evidence="2">The sequence shown here is derived from an EMBL/GenBank/DDBJ whole genome shotgun (WGS) entry which is preliminary data.</text>
</comment>
<keyword evidence="2" id="KW-0238">DNA-binding</keyword>